<gene>
    <name evidence="2" type="ORF">M430DRAFT_22237</name>
</gene>
<dbReference type="Gene3D" id="3.30.710.10">
    <property type="entry name" value="Potassium Channel Kv1.1, Chain A"/>
    <property type="match status" value="1"/>
</dbReference>
<feature type="region of interest" description="Disordered" evidence="1">
    <location>
        <begin position="250"/>
        <end position="288"/>
    </location>
</feature>
<evidence type="ECO:0000313" key="3">
    <source>
        <dbReference type="Proteomes" id="UP000241818"/>
    </source>
</evidence>
<keyword evidence="3" id="KW-1185">Reference proteome</keyword>
<dbReference type="RefSeq" id="XP_024718082.1">
    <property type="nucleotide sequence ID" value="XM_024864662.1"/>
</dbReference>
<dbReference type="EMBL" id="KZ679016">
    <property type="protein sequence ID" value="PSS10903.1"/>
    <property type="molecule type" value="Genomic_DNA"/>
</dbReference>
<name>A0A2T3ATV8_AMORE</name>
<dbReference type="SUPFAM" id="SSF54695">
    <property type="entry name" value="POZ domain"/>
    <property type="match status" value="1"/>
</dbReference>
<organism evidence="2 3">
    <name type="scientific">Amorphotheca resinae ATCC 22711</name>
    <dbReference type="NCBI Taxonomy" id="857342"/>
    <lineage>
        <taxon>Eukaryota</taxon>
        <taxon>Fungi</taxon>
        <taxon>Dikarya</taxon>
        <taxon>Ascomycota</taxon>
        <taxon>Pezizomycotina</taxon>
        <taxon>Leotiomycetes</taxon>
        <taxon>Helotiales</taxon>
        <taxon>Amorphothecaceae</taxon>
        <taxon>Amorphotheca</taxon>
    </lineage>
</organism>
<dbReference type="OrthoDB" id="3532245at2759"/>
<protein>
    <recommendedName>
        <fullName evidence="4">BTB domain-containing protein</fullName>
    </recommendedName>
</protein>
<dbReference type="InParanoid" id="A0A2T3ATV8"/>
<reference evidence="2 3" key="1">
    <citation type="journal article" date="2018" name="New Phytol.">
        <title>Comparative genomics and transcriptomics depict ericoid mycorrhizal fungi as versatile saprotrophs and plant mutualists.</title>
        <authorList>
            <person name="Martino E."/>
            <person name="Morin E."/>
            <person name="Grelet G.A."/>
            <person name="Kuo A."/>
            <person name="Kohler A."/>
            <person name="Daghino S."/>
            <person name="Barry K.W."/>
            <person name="Cichocki N."/>
            <person name="Clum A."/>
            <person name="Dockter R.B."/>
            <person name="Hainaut M."/>
            <person name="Kuo R.C."/>
            <person name="LaButti K."/>
            <person name="Lindahl B.D."/>
            <person name="Lindquist E.A."/>
            <person name="Lipzen A."/>
            <person name="Khouja H.R."/>
            <person name="Magnuson J."/>
            <person name="Murat C."/>
            <person name="Ohm R.A."/>
            <person name="Singer S.W."/>
            <person name="Spatafora J.W."/>
            <person name="Wang M."/>
            <person name="Veneault-Fourrey C."/>
            <person name="Henrissat B."/>
            <person name="Grigoriev I.V."/>
            <person name="Martin F.M."/>
            <person name="Perotto S."/>
        </authorList>
    </citation>
    <scope>NUCLEOTIDE SEQUENCE [LARGE SCALE GENOMIC DNA]</scope>
    <source>
        <strain evidence="2 3">ATCC 22711</strain>
    </source>
</reference>
<evidence type="ECO:0000256" key="1">
    <source>
        <dbReference type="SAM" id="MobiDB-lite"/>
    </source>
</evidence>
<dbReference type="GeneID" id="36572743"/>
<evidence type="ECO:0008006" key="4">
    <source>
        <dbReference type="Google" id="ProtNLM"/>
    </source>
</evidence>
<accession>A0A2T3ATV8</accession>
<evidence type="ECO:0000313" key="2">
    <source>
        <dbReference type="EMBL" id="PSS10903.1"/>
    </source>
</evidence>
<dbReference type="AlphaFoldDB" id="A0A2T3ATV8"/>
<dbReference type="InterPro" id="IPR011333">
    <property type="entry name" value="SKP1/BTB/POZ_sf"/>
</dbReference>
<proteinExistence type="predicted"/>
<sequence length="288" mass="33143">MDRVVRFKDCKCVSPHRTLVECALARKLETHKDVTKSVIVGSPIVHFIVGKEAKSYYIHKDLLIIHSGRFANQLARRGNDNQEPIFLNLKPCPFIVFKRWLYTGEINAYDAWTGPDIVRFEGLWLFGEYLRSPSFQNCCMDTIMQYADRNPNWLSRAEAVAIYKCTKKGSVLDKIVTRSLLYLNGYWSSSDHNRRQWLANTPASIADINRAPRTLSYSDRPWSVKFRADYMVDEVPLEVRLERHILSKKAKEDERKKKAQNRPSGMECLPAVTDNSTTAPNAALDLDQ</sequence>
<dbReference type="Proteomes" id="UP000241818">
    <property type="component" value="Unassembled WGS sequence"/>
</dbReference>
<dbReference type="STRING" id="857342.A0A2T3ATV8"/>